<gene>
    <name evidence="2" type="ORF">HNQ60_004451</name>
</gene>
<dbReference type="EMBL" id="JACHHZ010000005">
    <property type="protein sequence ID" value="MBB6095561.1"/>
    <property type="molecule type" value="Genomic_DNA"/>
</dbReference>
<feature type="compositionally biased region" description="Polar residues" evidence="1">
    <location>
        <begin position="12"/>
        <end position="27"/>
    </location>
</feature>
<comment type="caution">
    <text evidence="2">The sequence shown here is derived from an EMBL/GenBank/DDBJ whole genome shotgun (WGS) entry which is preliminary data.</text>
</comment>
<proteinExistence type="predicted"/>
<sequence>MANPQGPGTGGQRPSKQKQGTFRPEQQGSDEDQTQVATPQPQRADKQAGKRADGADRGGESDRKAADRVEIGDPVPEGDRTIKADRGSARATGRQGETGEDEDLPDADRGVEGTRGGKH</sequence>
<name>A0A841HQD6_9GAMM</name>
<evidence type="ECO:0000256" key="1">
    <source>
        <dbReference type="SAM" id="MobiDB-lite"/>
    </source>
</evidence>
<accession>A0A841HQD6</accession>
<organism evidence="2 3">
    <name type="scientific">Povalibacter uvarum</name>
    <dbReference type="NCBI Taxonomy" id="732238"/>
    <lineage>
        <taxon>Bacteria</taxon>
        <taxon>Pseudomonadati</taxon>
        <taxon>Pseudomonadota</taxon>
        <taxon>Gammaproteobacteria</taxon>
        <taxon>Steroidobacterales</taxon>
        <taxon>Steroidobacteraceae</taxon>
        <taxon>Povalibacter</taxon>
    </lineage>
</organism>
<feature type="region of interest" description="Disordered" evidence="1">
    <location>
        <begin position="1"/>
        <end position="119"/>
    </location>
</feature>
<evidence type="ECO:0000313" key="3">
    <source>
        <dbReference type="Proteomes" id="UP000588068"/>
    </source>
</evidence>
<dbReference type="AlphaFoldDB" id="A0A841HQD6"/>
<evidence type="ECO:0000313" key="2">
    <source>
        <dbReference type="EMBL" id="MBB6095561.1"/>
    </source>
</evidence>
<keyword evidence="3" id="KW-1185">Reference proteome</keyword>
<reference evidence="2 3" key="1">
    <citation type="submission" date="2020-08" db="EMBL/GenBank/DDBJ databases">
        <title>Genomic Encyclopedia of Type Strains, Phase IV (KMG-IV): sequencing the most valuable type-strain genomes for metagenomic binning, comparative biology and taxonomic classification.</title>
        <authorList>
            <person name="Goeker M."/>
        </authorList>
    </citation>
    <scope>NUCLEOTIDE SEQUENCE [LARGE SCALE GENOMIC DNA]</scope>
    <source>
        <strain evidence="2 3">DSM 26723</strain>
    </source>
</reference>
<feature type="compositionally biased region" description="Basic and acidic residues" evidence="1">
    <location>
        <begin position="43"/>
        <end position="88"/>
    </location>
</feature>
<dbReference type="RefSeq" id="WP_184334917.1">
    <property type="nucleotide sequence ID" value="NZ_JACHHZ010000005.1"/>
</dbReference>
<protein>
    <submittedName>
        <fullName evidence="2">Uncharacterized protein</fullName>
    </submittedName>
</protein>
<dbReference type="Proteomes" id="UP000588068">
    <property type="component" value="Unassembled WGS sequence"/>
</dbReference>